<gene>
    <name evidence="3" type="ORF">MVEN_00808800</name>
</gene>
<keyword evidence="4" id="KW-1185">Reference proteome</keyword>
<evidence type="ECO:0000313" key="4">
    <source>
        <dbReference type="Proteomes" id="UP000620124"/>
    </source>
</evidence>
<evidence type="ECO:0000256" key="1">
    <source>
        <dbReference type="PROSITE-ProRule" id="PRU00047"/>
    </source>
</evidence>
<feature type="domain" description="CCHC-type" evidence="2">
    <location>
        <begin position="243"/>
        <end position="256"/>
    </location>
</feature>
<proteinExistence type="predicted"/>
<dbReference type="Proteomes" id="UP000620124">
    <property type="component" value="Unassembled WGS sequence"/>
</dbReference>
<protein>
    <recommendedName>
        <fullName evidence="2">CCHC-type domain-containing protein</fullName>
    </recommendedName>
</protein>
<evidence type="ECO:0000313" key="3">
    <source>
        <dbReference type="EMBL" id="KAF7360768.1"/>
    </source>
</evidence>
<reference evidence="3" key="1">
    <citation type="submission" date="2020-05" db="EMBL/GenBank/DDBJ databases">
        <title>Mycena genomes resolve the evolution of fungal bioluminescence.</title>
        <authorList>
            <person name="Tsai I.J."/>
        </authorList>
    </citation>
    <scope>NUCLEOTIDE SEQUENCE</scope>
    <source>
        <strain evidence="3">CCC161011</strain>
    </source>
</reference>
<dbReference type="Pfam" id="PF14223">
    <property type="entry name" value="Retrotran_gag_2"/>
    <property type="match status" value="1"/>
</dbReference>
<dbReference type="PANTHER" id="PTHR47481">
    <property type="match status" value="1"/>
</dbReference>
<dbReference type="AlphaFoldDB" id="A0A8H6YGG3"/>
<comment type="caution">
    <text evidence="3">The sequence shown here is derived from an EMBL/GenBank/DDBJ whole genome shotgun (WGS) entry which is preliminary data.</text>
</comment>
<keyword evidence="1" id="KW-0863">Zinc-finger</keyword>
<dbReference type="GO" id="GO:0003676">
    <property type="term" value="F:nucleic acid binding"/>
    <property type="evidence" value="ECO:0007669"/>
    <property type="project" value="InterPro"/>
</dbReference>
<name>A0A8H6YGG3_9AGAR</name>
<dbReference type="EMBL" id="JACAZI010000005">
    <property type="protein sequence ID" value="KAF7360768.1"/>
    <property type="molecule type" value="Genomic_DNA"/>
</dbReference>
<dbReference type="InterPro" id="IPR001878">
    <property type="entry name" value="Znf_CCHC"/>
</dbReference>
<organism evidence="3 4">
    <name type="scientific">Mycena venus</name>
    <dbReference type="NCBI Taxonomy" id="2733690"/>
    <lineage>
        <taxon>Eukaryota</taxon>
        <taxon>Fungi</taxon>
        <taxon>Dikarya</taxon>
        <taxon>Basidiomycota</taxon>
        <taxon>Agaricomycotina</taxon>
        <taxon>Agaricomycetes</taxon>
        <taxon>Agaricomycetidae</taxon>
        <taxon>Agaricales</taxon>
        <taxon>Marasmiineae</taxon>
        <taxon>Mycenaceae</taxon>
        <taxon>Mycena</taxon>
    </lineage>
</organism>
<dbReference type="PANTHER" id="PTHR47481:SF7">
    <property type="entry name" value="CCHC-TYPE DOMAIN-CONTAINING PROTEIN"/>
    <property type="match status" value="1"/>
</dbReference>
<dbReference type="GO" id="GO:0008270">
    <property type="term" value="F:zinc ion binding"/>
    <property type="evidence" value="ECO:0007669"/>
    <property type="project" value="UniProtKB-KW"/>
</dbReference>
<dbReference type="OrthoDB" id="3066634at2759"/>
<keyword evidence="1" id="KW-0862">Zinc</keyword>
<keyword evidence="1" id="KW-0479">Metal-binding</keyword>
<dbReference type="PROSITE" id="PS50158">
    <property type="entry name" value="ZF_CCHC"/>
    <property type="match status" value="1"/>
</dbReference>
<accession>A0A8H6YGG3</accession>
<evidence type="ECO:0000259" key="2">
    <source>
        <dbReference type="PROSITE" id="PS50158"/>
    </source>
</evidence>
<sequence>MSTTNNPFLARIAVFDGTNWSSFSKDVQVFFQLEGIWGIVDGTTKKPTDADEAAKWTRSNERAYSMLYFLIGADYRSLIADVATGVDAWKLLKDEYQKDSSALRLALRNQLYSVRHDPKQPVSVYIESVRTVARQLKGIGHTVSDADLGDIILLRLHPSFATIRSTLSNCTPSPKLPSLIGSIKAFELEEKLSESVAESIKKEEEDEEDEGSRAMAAITGRGSRKGARGEFDWGNSKERDGVCHRCGRSGHIARRCIADMPEDVKNKILASNNSAAVVEEEIIEIGGDYGVAYIASDDFDLDIISDESDCDLLTAASTASSSHSAPSSISSSSLNPVQLKGNEYASHFVPFPSLAFLHLQNTTKHRLEPNLMSEKDLQVQTDLWASFAQIFVTALLALDFLGLHGEHYRCTEQGQGHGVDLDAVWLEKKDIPIYYELPVGSLRGGSQLW</sequence>